<proteinExistence type="predicted"/>
<comment type="caution">
    <text evidence="2">The sequence shown here is derived from an EMBL/GenBank/DDBJ whole genome shotgun (WGS) entry which is preliminary data.</text>
</comment>
<dbReference type="Gene3D" id="3.40.50.1820">
    <property type="entry name" value="alpha/beta hydrolase"/>
    <property type="match status" value="1"/>
</dbReference>
<dbReference type="InterPro" id="IPR044294">
    <property type="entry name" value="Lipase-like"/>
</dbReference>
<reference evidence="2 3" key="1">
    <citation type="submission" date="2017-08" db="EMBL/GenBank/DDBJ databases">
        <title>Acidophilic green algal genome provides insights into adaptation to an acidic environment.</title>
        <authorList>
            <person name="Hirooka S."/>
            <person name="Hirose Y."/>
            <person name="Kanesaki Y."/>
            <person name="Higuchi S."/>
            <person name="Fujiwara T."/>
            <person name="Onuma R."/>
            <person name="Era A."/>
            <person name="Ohbayashi R."/>
            <person name="Uzuka A."/>
            <person name="Nozaki H."/>
            <person name="Yoshikawa H."/>
            <person name="Miyagishima S.Y."/>
        </authorList>
    </citation>
    <scope>NUCLEOTIDE SEQUENCE [LARGE SCALE GENOMIC DNA]</scope>
    <source>
        <strain evidence="2 3">NIES-2499</strain>
    </source>
</reference>
<dbReference type="InterPro" id="IPR029058">
    <property type="entry name" value="AB_hydrolase_fold"/>
</dbReference>
<evidence type="ECO:0000313" key="2">
    <source>
        <dbReference type="EMBL" id="GAX72937.1"/>
    </source>
</evidence>
<gene>
    <name evidence="2" type="ORF">CEUSTIGMA_g392.t1</name>
</gene>
<dbReference type="SUPFAM" id="SSF53474">
    <property type="entry name" value="alpha/beta-Hydrolases"/>
    <property type="match status" value="1"/>
</dbReference>
<dbReference type="Pfam" id="PF05057">
    <property type="entry name" value="DUF676"/>
    <property type="match status" value="1"/>
</dbReference>
<organism evidence="2 3">
    <name type="scientific">Chlamydomonas eustigma</name>
    <dbReference type="NCBI Taxonomy" id="1157962"/>
    <lineage>
        <taxon>Eukaryota</taxon>
        <taxon>Viridiplantae</taxon>
        <taxon>Chlorophyta</taxon>
        <taxon>core chlorophytes</taxon>
        <taxon>Chlorophyceae</taxon>
        <taxon>CS clade</taxon>
        <taxon>Chlamydomonadales</taxon>
        <taxon>Chlamydomonadaceae</taxon>
        <taxon>Chlamydomonas</taxon>
    </lineage>
</organism>
<protein>
    <recommendedName>
        <fullName evidence="1">DUF676 domain-containing protein</fullName>
    </recommendedName>
</protein>
<dbReference type="PANTHER" id="PTHR12482:SF62">
    <property type="entry name" value="LIPASE ROG1-RELATED"/>
    <property type="match status" value="1"/>
</dbReference>
<dbReference type="OrthoDB" id="273452at2759"/>
<dbReference type="InterPro" id="IPR007751">
    <property type="entry name" value="DUF676_lipase-like"/>
</dbReference>
<accession>A0A250WQ21</accession>
<evidence type="ECO:0000259" key="1">
    <source>
        <dbReference type="Pfam" id="PF05057"/>
    </source>
</evidence>
<evidence type="ECO:0000313" key="3">
    <source>
        <dbReference type="Proteomes" id="UP000232323"/>
    </source>
</evidence>
<keyword evidence="3" id="KW-1185">Reference proteome</keyword>
<sequence>MRSAKENVHLVVLQHGLWGIAENLSFLESELLRVVASTKPSMSVKTLNSNASEKKKTYDGIDVCGERLITLIKERIETLASEESCIVTHLSFIGYSMGGLITRYVVGKLEWEGSFSKDGFTPVNFITIATPHLGSWRPSKGFRDTMFNGLVTSISSWSGYHVS</sequence>
<dbReference type="EMBL" id="BEGY01000001">
    <property type="protein sequence ID" value="GAX72937.1"/>
    <property type="molecule type" value="Genomic_DNA"/>
</dbReference>
<dbReference type="AlphaFoldDB" id="A0A250WQ21"/>
<dbReference type="Proteomes" id="UP000232323">
    <property type="component" value="Unassembled WGS sequence"/>
</dbReference>
<dbReference type="PANTHER" id="PTHR12482">
    <property type="entry name" value="LIPASE ROG1-RELATED-RELATED"/>
    <property type="match status" value="1"/>
</dbReference>
<name>A0A250WQ21_9CHLO</name>
<feature type="domain" description="DUF676" evidence="1">
    <location>
        <begin position="5"/>
        <end position="141"/>
    </location>
</feature>